<dbReference type="Proteomes" id="UP000297777">
    <property type="component" value="Unassembled WGS sequence"/>
</dbReference>
<reference evidence="2 3" key="1">
    <citation type="submission" date="2017-12" db="EMBL/GenBank/DDBJ databases">
        <title>Comparative genomics of Botrytis spp.</title>
        <authorList>
            <person name="Valero-Jimenez C.A."/>
            <person name="Tapia P."/>
            <person name="Veloso J."/>
            <person name="Silva-Moreno E."/>
            <person name="Staats M."/>
            <person name="Valdes J.H."/>
            <person name="Van Kan J.A.L."/>
        </authorList>
    </citation>
    <scope>NUCLEOTIDE SEQUENCE [LARGE SCALE GENOMIC DNA]</scope>
    <source>
        <strain evidence="2 3">Bt9001</strain>
    </source>
</reference>
<organism evidence="2 3">
    <name type="scientific">Botrytis tulipae</name>
    <dbReference type="NCBI Taxonomy" id="87230"/>
    <lineage>
        <taxon>Eukaryota</taxon>
        <taxon>Fungi</taxon>
        <taxon>Dikarya</taxon>
        <taxon>Ascomycota</taxon>
        <taxon>Pezizomycotina</taxon>
        <taxon>Leotiomycetes</taxon>
        <taxon>Helotiales</taxon>
        <taxon>Sclerotiniaceae</taxon>
        <taxon>Botrytis</taxon>
    </lineage>
</organism>
<evidence type="ECO:0000313" key="3">
    <source>
        <dbReference type="Proteomes" id="UP000297777"/>
    </source>
</evidence>
<feature type="region of interest" description="Disordered" evidence="1">
    <location>
        <begin position="1"/>
        <end position="20"/>
    </location>
</feature>
<dbReference type="EMBL" id="PQXH01000304">
    <property type="protein sequence ID" value="TGO07230.1"/>
    <property type="molecule type" value="Genomic_DNA"/>
</dbReference>
<comment type="caution">
    <text evidence="2">The sequence shown here is derived from an EMBL/GenBank/DDBJ whole genome shotgun (WGS) entry which is preliminary data.</text>
</comment>
<keyword evidence="3" id="KW-1185">Reference proteome</keyword>
<sequence length="122" mass="14055">MERINKPSLKSSSDKPHAPTAIDIQIGLQRGSTAALEATPERLQAVKQMQRPSTAQRIEELTKENGQLRLEIRYYQRMRDAMQALFDDTRFIVERLENTTKGFIKVQRDAENDWCDAQGEFS</sequence>
<accession>A0A4Z1E784</accession>
<dbReference type="AlphaFoldDB" id="A0A4Z1E784"/>
<proteinExistence type="predicted"/>
<protein>
    <submittedName>
        <fullName evidence="2">Uncharacterized protein</fullName>
    </submittedName>
</protein>
<name>A0A4Z1E784_9HELO</name>
<gene>
    <name evidence="2" type="ORF">BTUL_0306g00080</name>
</gene>
<dbReference type="OrthoDB" id="4958164at2759"/>
<evidence type="ECO:0000256" key="1">
    <source>
        <dbReference type="SAM" id="MobiDB-lite"/>
    </source>
</evidence>
<evidence type="ECO:0000313" key="2">
    <source>
        <dbReference type="EMBL" id="TGO07230.1"/>
    </source>
</evidence>